<dbReference type="Gene3D" id="2.60.120.260">
    <property type="entry name" value="Galactose-binding domain-like"/>
    <property type="match status" value="2"/>
</dbReference>
<reference evidence="1 2" key="1">
    <citation type="submission" date="2016-10" db="EMBL/GenBank/DDBJ databases">
        <authorList>
            <person name="de Groot N.N."/>
        </authorList>
    </citation>
    <scope>NUCLEOTIDE SEQUENCE [LARGE SCALE GENOMIC DNA]</scope>
    <source>
        <strain evidence="1 2">DSM 20678</strain>
    </source>
</reference>
<accession>A0A1I5TBB7</accession>
<dbReference type="Proteomes" id="UP000198577">
    <property type="component" value="Unassembled WGS sequence"/>
</dbReference>
<proteinExistence type="predicted"/>
<dbReference type="AlphaFoldDB" id="A0A1I5TBB7"/>
<gene>
    <name evidence="1" type="ORF">SAMN05444406_10441</name>
</gene>
<evidence type="ECO:0000313" key="1">
    <source>
        <dbReference type="EMBL" id="SFP80268.1"/>
    </source>
</evidence>
<keyword evidence="2" id="KW-1185">Reference proteome</keyword>
<dbReference type="Gene3D" id="3.40.190.10">
    <property type="entry name" value="Periplasmic binding protein-like II"/>
    <property type="match status" value="1"/>
</dbReference>
<protein>
    <submittedName>
        <fullName evidence="1">ABC-type glycerol-3-phosphate transport system, substrate-binding protein</fullName>
    </submittedName>
</protein>
<dbReference type="RefSeq" id="WP_177206072.1">
    <property type="nucleotide sequence ID" value="NZ_FOXR01000004.1"/>
</dbReference>
<evidence type="ECO:0000313" key="2">
    <source>
        <dbReference type="Proteomes" id="UP000198577"/>
    </source>
</evidence>
<dbReference type="EMBL" id="FOXR01000004">
    <property type="protein sequence ID" value="SFP80268.1"/>
    <property type="molecule type" value="Genomic_DNA"/>
</dbReference>
<sequence length="964" mass="109484">MLKFMADRSGGINLQKKAVIKIMITMLVFLLGFEFSIQAFAVEQVKKAYSEYINEYAQFLNENNEEVILSAIHYKDAIGAKIFDGILLSGENSTVSYSFNLSKPGLYYIMINYKAVAGGGEIARGIRINSEYPFEEARHITFRRFYKDQHQEYKKEEGNQTFPPQIEAEVWHEFILSNSKGEPFEFFFEAGENILTIEAVDGEIWLDKIKLIPAIPLPDYKSYISKLSKSGYEFYDGEPIKIQAEDAVLKTSPSLYPINDRTSSLTEPYHPYYVVLNSIGGYAWRFPGQMIVWEVDIPKEGLYKIAFRYKQSYNRGRFSVRKLAINGEIPFAEASEIKFPYDTKFNLNYLADEDSGEEFYFYFKEGKNTISLEVCLGVFGELIERVENSLRELNKIYQDIVVVTGTSPDRYRDYNLTLLIPDLRERLILQRNDLKDIIQEINSITGDFTEANTVIEMLVITLEKIIQRPNEIGRYLADFKNNISALGYWIDSMIKQPLLLDYIIIAPADYKLPKGETNLVENFIHKVRAFIGSFKVNFDEVLASGTGQRRGIIEVWVSTGRDQYNVLRRLINESFSKEHNIDVNLRLVTPEAIIPATLTGAGPDVIIQAAASIPMNLGYRGGAYNLAQFPDFSQLKGRFSPAALGTFMYENACYALPDQMSFNVMFYRTDIFDELNIPVPKTMEELLAIVPILQKNNMDVYFITTEQPQLGAVARTGMTKNINPVYVSLLYQMDGALYHNEGESTAITSEEGINAFKYWTELYTKHNFIVSTDFVTRFRLGEIPIGVVDLTTFNSLSVAAPEIKGQWAMAVIPGTISSEGVIRHDNPVTVSGAFIVKNIVERKGTTDLAWEFLKWWTSEEAQYDFATAMESVLGLAGRYTTANIEAFKKLGWGKDNLQVLEDSLQWLRTVPQVPGGYITGRLIENAFLSVVTESESKNPVDAIYEAADAINNELVIKRREFGIE</sequence>
<dbReference type="InterPro" id="IPR006059">
    <property type="entry name" value="SBP"/>
</dbReference>
<dbReference type="SUPFAM" id="SSF53850">
    <property type="entry name" value="Periplasmic binding protein-like II"/>
    <property type="match status" value="1"/>
</dbReference>
<dbReference type="Pfam" id="PF13416">
    <property type="entry name" value="SBP_bac_8"/>
    <property type="match status" value="1"/>
</dbReference>
<dbReference type="STRING" id="937334.SAMN05444406_10441"/>
<dbReference type="PANTHER" id="PTHR43649:SF27">
    <property type="entry name" value="EXTRACELLULAR SOLUTE-BINDING PROTEIN FAMILY 1"/>
    <property type="match status" value="1"/>
</dbReference>
<dbReference type="PANTHER" id="PTHR43649">
    <property type="entry name" value="ARABINOSE-BINDING PROTEIN-RELATED"/>
    <property type="match status" value="1"/>
</dbReference>
<name>A0A1I5TBB7_9FIRM</name>
<organism evidence="1 2">
    <name type="scientific">Caldicoprobacter faecalis</name>
    <dbReference type="NCBI Taxonomy" id="937334"/>
    <lineage>
        <taxon>Bacteria</taxon>
        <taxon>Bacillati</taxon>
        <taxon>Bacillota</taxon>
        <taxon>Clostridia</taxon>
        <taxon>Caldicoprobacterales</taxon>
        <taxon>Caldicoprobacteraceae</taxon>
        <taxon>Caldicoprobacter</taxon>
    </lineage>
</organism>
<dbReference type="InterPro" id="IPR050490">
    <property type="entry name" value="Bact_solute-bd_prot1"/>
</dbReference>